<sequence>MAAPLVRIFSKSCRQICRPWGACQAGWRSRSTHPATETSTDQGVVSFPPLQTFSEEESMMREAVKKYAQERIAPFVSKMDENSAMDQEVLTSLFEQGVCNLLNCELTHIMHNPVFSFYPLTLMLNLISQLMGIEIDPEYNGTGSTFFSSILVIEELAKVDPSVAVLCDIQNTLINTLFSNLGTAAQKEHYLNRLSTDMVGSFCLSEAESGSDAFSLKTRAEKHKDYYIINGSKMWISNAEHAGVFLVMANVDPSAGYKGITCFIVDRDTEGLEIGKKENKLGLRSSSTCPLNFDNVKVPEKNILGQIGQGYKYAIGMLNEGRIGIAAQVNLFNLNNGIKTASMCSIQCPMSVHVVSVFQMIGLAQGCFDNTIPYTRQRKQFGQRIFDFQGMQHQIAHVATQIEAGRLLTYNAARLKEAGRPFIKEACMAKYFTAEVASLTTSKCIEWMGGVGFTKDYPIEKYYRDCKIGTIYEGTTNIQLSTMAKFIDKEYDH</sequence>
<dbReference type="EMBL" id="CM043803">
    <property type="protein sequence ID" value="KAI4807786.1"/>
    <property type="molecule type" value="Genomic_DNA"/>
</dbReference>
<dbReference type="Proteomes" id="UP001057452">
    <property type="component" value="Chromosome 19"/>
</dbReference>
<evidence type="ECO:0000313" key="1">
    <source>
        <dbReference type="EMBL" id="KAI4807786.1"/>
    </source>
</evidence>
<reference evidence="1" key="1">
    <citation type="submission" date="2022-05" db="EMBL/GenBank/DDBJ databases">
        <title>Chromosome-level genome of Chaenocephalus aceratus.</title>
        <authorList>
            <person name="Park H."/>
        </authorList>
    </citation>
    <scope>NUCLEOTIDE SEQUENCE</scope>
    <source>
        <strain evidence="1">KU_202001</strain>
    </source>
</reference>
<comment type="caution">
    <text evidence="1">The sequence shown here is derived from an EMBL/GenBank/DDBJ whole genome shotgun (WGS) entry which is preliminary data.</text>
</comment>
<evidence type="ECO:0000313" key="2">
    <source>
        <dbReference type="Proteomes" id="UP001057452"/>
    </source>
</evidence>
<keyword evidence="2" id="KW-1185">Reference proteome</keyword>
<name>A0ACB9W4R9_CHAAC</name>
<gene>
    <name evidence="1" type="ORF">KUCAC02_027571</name>
</gene>
<organism evidence="1 2">
    <name type="scientific">Chaenocephalus aceratus</name>
    <name type="common">Blackfin icefish</name>
    <name type="synonym">Chaenichthys aceratus</name>
    <dbReference type="NCBI Taxonomy" id="36190"/>
    <lineage>
        <taxon>Eukaryota</taxon>
        <taxon>Metazoa</taxon>
        <taxon>Chordata</taxon>
        <taxon>Craniata</taxon>
        <taxon>Vertebrata</taxon>
        <taxon>Euteleostomi</taxon>
        <taxon>Actinopterygii</taxon>
        <taxon>Neopterygii</taxon>
        <taxon>Teleostei</taxon>
        <taxon>Neoteleostei</taxon>
        <taxon>Acanthomorphata</taxon>
        <taxon>Eupercaria</taxon>
        <taxon>Perciformes</taxon>
        <taxon>Notothenioidei</taxon>
        <taxon>Channichthyidae</taxon>
        <taxon>Chaenocephalus</taxon>
    </lineage>
</organism>
<proteinExistence type="predicted"/>
<accession>A0ACB9W4R9</accession>
<protein>
    <submittedName>
        <fullName evidence="1">Uncharacterized protein</fullName>
    </submittedName>
</protein>